<feature type="region of interest" description="Disordered" evidence="1">
    <location>
        <begin position="56"/>
        <end position="80"/>
    </location>
</feature>
<evidence type="ECO:0000313" key="2">
    <source>
        <dbReference type="EMBL" id="KAL1606709.1"/>
    </source>
</evidence>
<sequence>MSAIQITRASVVDGIQKEKPVKSKKKAMSGKVLKRRLRRPKVSIVYKAGIAKRKLMTPNPREAASADWSEKPEFEKMLLE</sequence>
<keyword evidence="3" id="KW-1185">Reference proteome</keyword>
<evidence type="ECO:0000313" key="3">
    <source>
        <dbReference type="Proteomes" id="UP001521785"/>
    </source>
</evidence>
<accession>A0ABR3RQK1</accession>
<feature type="compositionally biased region" description="Basic and acidic residues" evidence="1">
    <location>
        <begin position="68"/>
        <end position="80"/>
    </location>
</feature>
<comment type="caution">
    <text evidence="2">The sequence shown here is derived from an EMBL/GenBank/DDBJ whole genome shotgun (WGS) entry which is preliminary data.</text>
</comment>
<dbReference type="Proteomes" id="UP001521785">
    <property type="component" value="Unassembled WGS sequence"/>
</dbReference>
<evidence type="ECO:0000256" key="1">
    <source>
        <dbReference type="SAM" id="MobiDB-lite"/>
    </source>
</evidence>
<gene>
    <name evidence="2" type="ORF">SLS60_004116</name>
</gene>
<dbReference type="EMBL" id="JAKJXO020000004">
    <property type="protein sequence ID" value="KAL1606709.1"/>
    <property type="molecule type" value="Genomic_DNA"/>
</dbReference>
<proteinExistence type="predicted"/>
<reference evidence="2 3" key="1">
    <citation type="submission" date="2024-02" db="EMBL/GenBank/DDBJ databases">
        <title>De novo assembly and annotation of 12 fungi associated with fruit tree decline syndrome in Ontario, Canada.</title>
        <authorList>
            <person name="Sulman M."/>
            <person name="Ellouze W."/>
            <person name="Ilyukhin E."/>
        </authorList>
    </citation>
    <scope>NUCLEOTIDE SEQUENCE [LARGE SCALE GENOMIC DNA]</scope>
    <source>
        <strain evidence="2 3">M42-189</strain>
    </source>
</reference>
<protein>
    <submittedName>
        <fullName evidence="2">Uncharacterized protein</fullName>
    </submittedName>
</protein>
<organism evidence="2 3">
    <name type="scientific">Paraconiothyrium brasiliense</name>
    <dbReference type="NCBI Taxonomy" id="300254"/>
    <lineage>
        <taxon>Eukaryota</taxon>
        <taxon>Fungi</taxon>
        <taxon>Dikarya</taxon>
        <taxon>Ascomycota</taxon>
        <taxon>Pezizomycotina</taxon>
        <taxon>Dothideomycetes</taxon>
        <taxon>Pleosporomycetidae</taxon>
        <taxon>Pleosporales</taxon>
        <taxon>Massarineae</taxon>
        <taxon>Didymosphaeriaceae</taxon>
        <taxon>Paraconiothyrium</taxon>
    </lineage>
</organism>
<name>A0ABR3RQK1_9PLEO</name>